<accession>A0ABX0TRF7</accession>
<gene>
    <name evidence="2" type="ORF">FHR86_003795</name>
</gene>
<keyword evidence="1" id="KW-0812">Transmembrane</keyword>
<dbReference type="EMBL" id="JAAOZD010000013">
    <property type="protein sequence ID" value="NIJ03436.1"/>
    <property type="molecule type" value="Genomic_DNA"/>
</dbReference>
<evidence type="ECO:0000313" key="3">
    <source>
        <dbReference type="Proteomes" id="UP000802392"/>
    </source>
</evidence>
<keyword evidence="3" id="KW-1185">Reference proteome</keyword>
<feature type="transmembrane region" description="Helical" evidence="1">
    <location>
        <begin position="66"/>
        <end position="89"/>
    </location>
</feature>
<evidence type="ECO:0000313" key="2">
    <source>
        <dbReference type="EMBL" id="NIJ03436.1"/>
    </source>
</evidence>
<dbReference type="Proteomes" id="UP000802392">
    <property type="component" value="Unassembled WGS sequence"/>
</dbReference>
<organism evidence="2 3">
    <name type="scientific">Paenarthrobacter ilicis</name>
    <dbReference type="NCBI Taxonomy" id="43665"/>
    <lineage>
        <taxon>Bacteria</taxon>
        <taxon>Bacillati</taxon>
        <taxon>Actinomycetota</taxon>
        <taxon>Actinomycetes</taxon>
        <taxon>Micrococcales</taxon>
        <taxon>Micrococcaceae</taxon>
        <taxon>Paenarthrobacter</taxon>
    </lineage>
</organism>
<keyword evidence="1" id="KW-1133">Transmembrane helix</keyword>
<feature type="transmembrane region" description="Helical" evidence="1">
    <location>
        <begin position="41"/>
        <end position="60"/>
    </location>
</feature>
<proteinExistence type="predicted"/>
<protein>
    <submittedName>
        <fullName evidence="2">Small integral membrane protein</fullName>
    </submittedName>
</protein>
<name>A0ABX0TRF7_9MICC</name>
<evidence type="ECO:0000256" key="1">
    <source>
        <dbReference type="SAM" id="Phobius"/>
    </source>
</evidence>
<comment type="caution">
    <text evidence="2">The sequence shown here is derived from an EMBL/GenBank/DDBJ whole genome shotgun (WGS) entry which is preliminary data.</text>
</comment>
<reference evidence="2 3" key="1">
    <citation type="submission" date="2020-03" db="EMBL/GenBank/DDBJ databases">
        <title>Genomic Encyclopedia of Type Strains, Phase III (KMG-III): the genomes of soil and plant-associated and newly described type strains.</title>
        <authorList>
            <person name="Whitman W."/>
        </authorList>
    </citation>
    <scope>NUCLEOTIDE SEQUENCE [LARGE SCALE GENOMIC DNA]</scope>
    <source>
        <strain evidence="2 3">CECT 4207</strain>
    </source>
</reference>
<keyword evidence="1" id="KW-0472">Membrane</keyword>
<sequence length="157" mass="17608">MKRNGRNWMAKGASLERAARARRPLVAGHTAYVTRMWQRRAAAVAVFFALCIVLLSMAGIKNSLYMNTALVFLGVSTLALLGMMTWCGFREGAEERAGYTTLPDGYKRLLQRDPCMGHVIRLSGADYLSPKRFREIIEKTKAEASEMRGSTSQSERR</sequence>